<feature type="region of interest" description="Disordered" evidence="7">
    <location>
        <begin position="249"/>
        <end position="280"/>
    </location>
</feature>
<dbReference type="CDD" id="cd02242">
    <property type="entry name" value="cupin_11S_legumin_N"/>
    <property type="match status" value="1"/>
</dbReference>
<sequence>MICMAKPSQLSVLLVSLVILFRGCLAANQQQWQQPNDCQINNLEALEPNNCVECEAGVVETWDPGHEQFQCAGVAVVRHTIRQKGLLLPQFSNSPQLVYILQGYPETYQSPQQGGFGESAGRSQQDSHQKIRRFRQGDIFALPAGVAHWCYNEGSTPVVAVVLLDVANNDNQLDRNPRKFHLAGNPHQEFQQQRQQERFGGHQQCNNVFCGFDTRILAEAFNVDERLVRRLRSEKDYRGAIVTVRGQLQVARPPRTQSQREYEEDSSEYERSRGRYGGDNGVEETMCTMKLRENIGDPSKADIYTQGAGHITTLNSLNLPVLRWIQLSAERGLLHRNAMMVPHWNLNAHSIMYAISGSCHVQVVDSYGRSVYDGEVRRGQIMVVPQNFAVVKRARGSEFEWISFKTNDNAMISPLSGRTSVMRGMPEEILANAFQISREDASRIKHNNQQTTIIRSSQSQMRDEASVASA</sequence>
<dbReference type="InterPro" id="IPR011051">
    <property type="entry name" value="RmlC_Cupin_sf"/>
</dbReference>
<name>A0AAP0QSB1_9ROSI</name>
<dbReference type="InterPro" id="IPR006045">
    <property type="entry name" value="Cupin_1"/>
</dbReference>
<dbReference type="InterPro" id="IPR022379">
    <property type="entry name" value="11S_seedstore_CS"/>
</dbReference>
<dbReference type="AlphaFoldDB" id="A0AAP0QSB1"/>
<dbReference type="Pfam" id="PF00190">
    <property type="entry name" value="Cupin_1"/>
    <property type="match status" value="2"/>
</dbReference>
<dbReference type="SUPFAM" id="SSF51182">
    <property type="entry name" value="RmlC-like cupins"/>
    <property type="match status" value="1"/>
</dbReference>
<feature type="signal peptide" evidence="6">
    <location>
        <begin position="1"/>
        <end position="26"/>
    </location>
</feature>
<evidence type="ECO:0000256" key="5">
    <source>
        <dbReference type="ARBA" id="ARBA00023157"/>
    </source>
</evidence>
<dbReference type="GO" id="GO:0045735">
    <property type="term" value="F:nutrient reservoir activity"/>
    <property type="evidence" value="ECO:0007669"/>
    <property type="project" value="UniProtKB-KW"/>
</dbReference>
<dbReference type="Proteomes" id="UP001428341">
    <property type="component" value="Unassembled WGS sequence"/>
</dbReference>
<dbReference type="PROSITE" id="PS00305">
    <property type="entry name" value="11S_SEED_STORAGE"/>
    <property type="match status" value="1"/>
</dbReference>
<keyword evidence="2 6" id="KW-0732">Signal</keyword>
<evidence type="ECO:0000256" key="4">
    <source>
        <dbReference type="ARBA" id="ARBA00023129"/>
    </source>
</evidence>
<dbReference type="PANTHER" id="PTHR31189">
    <property type="entry name" value="OS03G0336100 PROTEIN-RELATED"/>
    <property type="match status" value="1"/>
</dbReference>
<feature type="domain" description="Cupin type-1" evidence="8">
    <location>
        <begin position="43"/>
        <end position="229"/>
    </location>
</feature>
<evidence type="ECO:0000256" key="3">
    <source>
        <dbReference type="ARBA" id="ARBA00022761"/>
    </source>
</evidence>
<dbReference type="PANTHER" id="PTHR31189:SF35">
    <property type="entry name" value="12S SEED STORAGE PROTEIN CRB"/>
    <property type="match status" value="1"/>
</dbReference>
<evidence type="ECO:0000256" key="1">
    <source>
        <dbReference type="ARBA" id="ARBA00007178"/>
    </source>
</evidence>
<accession>A0AAP0QSB1</accession>
<feature type="chain" id="PRO_5042672828" description="Cupin type-1 domain-containing protein" evidence="6">
    <location>
        <begin position="27"/>
        <end position="470"/>
    </location>
</feature>
<comment type="function">
    <text evidence="6">Seed storage protein.</text>
</comment>
<keyword evidence="10" id="KW-1185">Reference proteome</keyword>
<dbReference type="EMBL" id="JBCGBO010000005">
    <property type="protein sequence ID" value="KAK9201502.1"/>
    <property type="molecule type" value="Genomic_DNA"/>
</dbReference>
<evidence type="ECO:0000256" key="6">
    <source>
        <dbReference type="RuleBase" id="RU003681"/>
    </source>
</evidence>
<keyword evidence="4 6" id="KW-0708">Seed storage protein</keyword>
<dbReference type="InterPro" id="IPR014710">
    <property type="entry name" value="RmlC-like_jellyroll"/>
</dbReference>
<dbReference type="FunFam" id="2.60.120.10:FF:000073">
    <property type="entry name" value="Glycinin G1"/>
    <property type="match status" value="1"/>
</dbReference>
<evidence type="ECO:0000256" key="7">
    <source>
        <dbReference type="SAM" id="MobiDB-lite"/>
    </source>
</evidence>
<comment type="caution">
    <text evidence="9">The sequence shown here is derived from an EMBL/GenBank/DDBJ whole genome shotgun (WGS) entry which is preliminary data.</text>
</comment>
<evidence type="ECO:0000259" key="8">
    <source>
        <dbReference type="SMART" id="SM00835"/>
    </source>
</evidence>
<evidence type="ECO:0000256" key="2">
    <source>
        <dbReference type="ARBA" id="ARBA00022729"/>
    </source>
</evidence>
<comment type="similarity">
    <text evidence="1 6">Belongs to the 11S seed storage protein (globulins) family.</text>
</comment>
<dbReference type="InterPro" id="IPR006044">
    <property type="entry name" value="11S_seedstore_pln"/>
</dbReference>
<evidence type="ECO:0000313" key="9">
    <source>
        <dbReference type="EMBL" id="KAK9201502.1"/>
    </source>
</evidence>
<dbReference type="CDD" id="cd02243">
    <property type="entry name" value="cupin_11S_legumin_C"/>
    <property type="match status" value="1"/>
</dbReference>
<keyword evidence="3 6" id="KW-0758">Storage protein</keyword>
<gene>
    <name evidence="9" type="ORF">WN944_016705</name>
</gene>
<comment type="subunit">
    <text evidence="6">Hexamer; each subunit is composed of an acidic and a basic chain derived from a single precursor and linked by a disulfide bond.</text>
</comment>
<dbReference type="Gene3D" id="2.60.120.10">
    <property type="entry name" value="Jelly Rolls"/>
    <property type="match status" value="2"/>
</dbReference>
<dbReference type="InterPro" id="IPR050253">
    <property type="entry name" value="Seed_Storage-Functional"/>
</dbReference>
<feature type="domain" description="Cupin type-1" evidence="8">
    <location>
        <begin position="293"/>
        <end position="442"/>
    </location>
</feature>
<dbReference type="PRINTS" id="PR00439">
    <property type="entry name" value="11SGLOBULIN"/>
</dbReference>
<evidence type="ECO:0000313" key="10">
    <source>
        <dbReference type="Proteomes" id="UP001428341"/>
    </source>
</evidence>
<dbReference type="GO" id="GO:0010431">
    <property type="term" value="P:seed maturation"/>
    <property type="evidence" value="ECO:0007669"/>
    <property type="project" value="UniProtKB-ARBA"/>
</dbReference>
<reference evidence="9 10" key="1">
    <citation type="submission" date="2024-05" db="EMBL/GenBank/DDBJ databases">
        <title>Haplotype-resolved chromosome-level genome assembly of Huyou (Citrus changshanensis).</title>
        <authorList>
            <person name="Miao C."/>
            <person name="Chen W."/>
            <person name="Wu Y."/>
            <person name="Wang L."/>
            <person name="Zhao S."/>
            <person name="Grierson D."/>
            <person name="Xu C."/>
            <person name="Chen K."/>
        </authorList>
    </citation>
    <scope>NUCLEOTIDE SEQUENCE [LARGE SCALE GENOMIC DNA]</scope>
    <source>
        <strain evidence="9">01-14</strain>
        <tissue evidence="9">Leaf</tissue>
    </source>
</reference>
<protein>
    <recommendedName>
        <fullName evidence="8">Cupin type-1 domain-containing protein</fullName>
    </recommendedName>
</protein>
<dbReference type="SMART" id="SM00835">
    <property type="entry name" value="Cupin_1"/>
    <property type="match status" value="2"/>
</dbReference>
<keyword evidence="5 6" id="KW-1015">Disulfide bond</keyword>
<proteinExistence type="inferred from homology"/>
<organism evidence="9 10">
    <name type="scientific">Citrus x changshan-huyou</name>
    <dbReference type="NCBI Taxonomy" id="2935761"/>
    <lineage>
        <taxon>Eukaryota</taxon>
        <taxon>Viridiplantae</taxon>
        <taxon>Streptophyta</taxon>
        <taxon>Embryophyta</taxon>
        <taxon>Tracheophyta</taxon>
        <taxon>Spermatophyta</taxon>
        <taxon>Magnoliopsida</taxon>
        <taxon>eudicotyledons</taxon>
        <taxon>Gunneridae</taxon>
        <taxon>Pentapetalae</taxon>
        <taxon>rosids</taxon>
        <taxon>malvids</taxon>
        <taxon>Sapindales</taxon>
        <taxon>Rutaceae</taxon>
        <taxon>Aurantioideae</taxon>
        <taxon>Citrus</taxon>
    </lineage>
</organism>